<dbReference type="SUPFAM" id="SSF51197">
    <property type="entry name" value="Clavaminate synthase-like"/>
    <property type="match status" value="1"/>
</dbReference>
<gene>
    <name evidence="1" type="ORF">PACTADRAFT_50397</name>
</gene>
<evidence type="ECO:0008006" key="3">
    <source>
        <dbReference type="Google" id="ProtNLM"/>
    </source>
</evidence>
<evidence type="ECO:0000313" key="1">
    <source>
        <dbReference type="EMBL" id="ODV95715.1"/>
    </source>
</evidence>
<dbReference type="EMBL" id="KV454014">
    <property type="protein sequence ID" value="ODV95715.1"/>
    <property type="molecule type" value="Genomic_DNA"/>
</dbReference>
<dbReference type="AlphaFoldDB" id="A0A1E4TVB7"/>
<evidence type="ECO:0000313" key="2">
    <source>
        <dbReference type="Proteomes" id="UP000094236"/>
    </source>
</evidence>
<reference evidence="2" key="1">
    <citation type="submission" date="2016-05" db="EMBL/GenBank/DDBJ databases">
        <title>Comparative genomics of biotechnologically important yeasts.</title>
        <authorList>
            <consortium name="DOE Joint Genome Institute"/>
            <person name="Riley R."/>
            <person name="Haridas S."/>
            <person name="Wolfe K.H."/>
            <person name="Lopes M.R."/>
            <person name="Hittinger C.T."/>
            <person name="Goker M."/>
            <person name="Salamov A."/>
            <person name="Wisecaver J."/>
            <person name="Long T.M."/>
            <person name="Aerts A.L."/>
            <person name="Barry K."/>
            <person name="Choi C."/>
            <person name="Clum A."/>
            <person name="Coughlan A.Y."/>
            <person name="Deshpande S."/>
            <person name="Douglass A.P."/>
            <person name="Hanson S.J."/>
            <person name="Klenk H.-P."/>
            <person name="Labutti K."/>
            <person name="Lapidus A."/>
            <person name="Lindquist E."/>
            <person name="Lipzen A."/>
            <person name="Meier-Kolthoff J.P."/>
            <person name="Ohm R.A."/>
            <person name="Otillar R.P."/>
            <person name="Pangilinan J."/>
            <person name="Peng Y."/>
            <person name="Rokas A."/>
            <person name="Rosa C.A."/>
            <person name="Scheuner C."/>
            <person name="Sibirny A.A."/>
            <person name="Slot J.C."/>
            <person name="Stielow J.B."/>
            <person name="Sun H."/>
            <person name="Kurtzman C.P."/>
            <person name="Blackwell M."/>
            <person name="Grigoriev I.V."/>
            <person name="Jeffries T.W."/>
        </authorList>
    </citation>
    <scope>NUCLEOTIDE SEQUENCE [LARGE SCALE GENOMIC DNA]</scope>
    <source>
        <strain evidence="2">NRRL Y-2460</strain>
    </source>
</reference>
<dbReference type="STRING" id="669874.A0A1E4TVB7"/>
<dbReference type="InterPro" id="IPR008775">
    <property type="entry name" value="Phytyl_CoA_dOase-like"/>
</dbReference>
<organism evidence="1 2">
    <name type="scientific">Pachysolen tannophilus NRRL Y-2460</name>
    <dbReference type="NCBI Taxonomy" id="669874"/>
    <lineage>
        <taxon>Eukaryota</taxon>
        <taxon>Fungi</taxon>
        <taxon>Dikarya</taxon>
        <taxon>Ascomycota</taxon>
        <taxon>Saccharomycotina</taxon>
        <taxon>Pichiomycetes</taxon>
        <taxon>Pachysolenaceae</taxon>
        <taxon>Pachysolen</taxon>
    </lineage>
</organism>
<dbReference type="PANTHER" id="PTHR40470">
    <property type="entry name" value="PHYTANOYL-COA DIOXYGENASE FAMILY PROTEIN (AFU_ORTHOLOGUE AFUA_2G15850)"/>
    <property type="match status" value="1"/>
</dbReference>
<proteinExistence type="predicted"/>
<dbReference type="OrthoDB" id="2106152at2759"/>
<dbReference type="PANTHER" id="PTHR40470:SF1">
    <property type="entry name" value="PHYTANOYL-COA DIOXYGENASE FAMILY PROTEIN (AFU_ORTHOLOGUE AFUA_2G15850)"/>
    <property type="match status" value="1"/>
</dbReference>
<dbReference type="Gene3D" id="2.60.120.620">
    <property type="entry name" value="q2cbj1_9rhob like domain"/>
    <property type="match status" value="1"/>
</dbReference>
<accession>A0A1E4TVB7</accession>
<dbReference type="Pfam" id="PF05721">
    <property type="entry name" value="PhyH"/>
    <property type="match status" value="1"/>
</dbReference>
<dbReference type="Proteomes" id="UP000094236">
    <property type="component" value="Unassembled WGS sequence"/>
</dbReference>
<sequence>MPSTTLHKYHEEIAENGFTIIRQFLTAEEIAQYRKASEDLIKYTREGKWPHARTRGKQFPPWPKDFTPDIWGITGLLHPELGELSKPFHDFYASDKILAVAGDILKTDKYGLSMELLNMLINPLTDFELDWHRDTIKPEVSEEEEAELLLKDQYDGAQFNLALLEDNCLIVVPKSHNRIRTPEERKKTTNDNRKEFIQGQITVELAPGDLVFYNNNILHRAAYSSKNLRITLHGSYGRVNHGDSRAKGILQHGIADWLPDLKSDNENLNLLKEKLIALTKKFENVQLGYALEG</sequence>
<name>A0A1E4TVB7_PACTA</name>
<keyword evidence="2" id="KW-1185">Reference proteome</keyword>
<protein>
    <recommendedName>
        <fullName evidence="3">Phytanoyl-CoA dioxygenase</fullName>
    </recommendedName>
</protein>